<organism evidence="8 9">
    <name type="scientific">Gonapodya prolifera (strain JEL478)</name>
    <name type="common">Monoblepharis prolifera</name>
    <dbReference type="NCBI Taxonomy" id="1344416"/>
    <lineage>
        <taxon>Eukaryota</taxon>
        <taxon>Fungi</taxon>
        <taxon>Fungi incertae sedis</taxon>
        <taxon>Chytridiomycota</taxon>
        <taxon>Chytridiomycota incertae sedis</taxon>
        <taxon>Monoblepharidomycetes</taxon>
        <taxon>Monoblepharidales</taxon>
        <taxon>Gonapodyaceae</taxon>
        <taxon>Gonapodya</taxon>
    </lineage>
</organism>
<accession>A0A139ASF4</accession>
<dbReference type="EC" id="2.5.1.54" evidence="6"/>
<evidence type="ECO:0000256" key="1">
    <source>
        <dbReference type="ARBA" id="ARBA00004688"/>
    </source>
</evidence>
<evidence type="ECO:0000256" key="3">
    <source>
        <dbReference type="ARBA" id="ARBA00022679"/>
    </source>
</evidence>
<dbReference type="UniPathway" id="UPA00053">
    <property type="reaction ID" value="UER00084"/>
</dbReference>
<proteinExistence type="inferred from homology"/>
<evidence type="ECO:0000256" key="7">
    <source>
        <dbReference type="SAM" id="MobiDB-lite"/>
    </source>
</evidence>
<dbReference type="OrthoDB" id="2338at2759"/>
<dbReference type="AlphaFoldDB" id="A0A139ASF4"/>
<keyword evidence="9" id="KW-1185">Reference proteome</keyword>
<feature type="region of interest" description="Disordered" evidence="7">
    <location>
        <begin position="1"/>
        <end position="41"/>
    </location>
</feature>
<feature type="binding site" evidence="5">
    <location>
        <position position="103"/>
    </location>
    <ligand>
        <name>Mn(2+)</name>
        <dbReference type="ChEBI" id="CHEBI:29035"/>
    </ligand>
</feature>
<comment type="similarity">
    <text evidence="2 6">Belongs to the class-II DAHP synthase family.</text>
</comment>
<evidence type="ECO:0000256" key="4">
    <source>
        <dbReference type="ARBA" id="ARBA00047508"/>
    </source>
</evidence>
<comment type="cofactor">
    <cofactor evidence="5">
        <name>Mn(2+)</name>
        <dbReference type="ChEBI" id="CHEBI:29035"/>
    </cofactor>
    <cofactor evidence="5">
        <name>Co(2+)</name>
        <dbReference type="ChEBI" id="CHEBI:48828"/>
    </cofactor>
    <cofactor evidence="5">
        <name>Cd(2+)</name>
        <dbReference type="ChEBI" id="CHEBI:48775"/>
    </cofactor>
    <text evidence="5">Binds 1 divalent cation per subunit. The enzyme is active with manganese, cobalt or cadmium ions.</text>
</comment>
<dbReference type="GO" id="GO:0003849">
    <property type="term" value="F:3-deoxy-7-phosphoheptulonate synthase activity"/>
    <property type="evidence" value="ECO:0007669"/>
    <property type="project" value="UniProtKB-EC"/>
</dbReference>
<dbReference type="OMA" id="FKVMMQM"/>
<dbReference type="EMBL" id="KQ965738">
    <property type="protein sequence ID" value="KXS19629.1"/>
    <property type="molecule type" value="Genomic_DNA"/>
</dbReference>
<feature type="binding site" evidence="5">
    <location>
        <position position="424"/>
    </location>
    <ligand>
        <name>Mn(2+)</name>
        <dbReference type="ChEBI" id="CHEBI:29035"/>
    </ligand>
</feature>
<dbReference type="Pfam" id="PF01474">
    <property type="entry name" value="DAHP_synth_2"/>
    <property type="match status" value="1"/>
</dbReference>
<dbReference type="InterPro" id="IPR013785">
    <property type="entry name" value="Aldolase_TIM"/>
</dbReference>
<dbReference type="Proteomes" id="UP000070544">
    <property type="component" value="Unassembled WGS sequence"/>
</dbReference>
<name>A0A139ASF4_GONPJ</name>
<feature type="region of interest" description="Disordered" evidence="7">
    <location>
        <begin position="298"/>
        <end position="324"/>
    </location>
</feature>
<dbReference type="GO" id="GO:0008652">
    <property type="term" value="P:amino acid biosynthetic process"/>
    <property type="evidence" value="ECO:0007669"/>
    <property type="project" value="UniProtKB-KW"/>
</dbReference>
<dbReference type="SUPFAM" id="SSF51569">
    <property type="entry name" value="Aldolase"/>
    <property type="match status" value="1"/>
</dbReference>
<comment type="catalytic activity">
    <reaction evidence="4 6">
        <text>D-erythrose 4-phosphate + phosphoenolpyruvate + H2O = 7-phospho-2-dehydro-3-deoxy-D-arabino-heptonate + phosphate</text>
        <dbReference type="Rhea" id="RHEA:14717"/>
        <dbReference type="ChEBI" id="CHEBI:15377"/>
        <dbReference type="ChEBI" id="CHEBI:16897"/>
        <dbReference type="ChEBI" id="CHEBI:43474"/>
        <dbReference type="ChEBI" id="CHEBI:58394"/>
        <dbReference type="ChEBI" id="CHEBI:58702"/>
        <dbReference type="EC" id="2.5.1.54"/>
    </reaction>
</comment>
<dbReference type="STRING" id="1344416.A0A139ASF4"/>
<keyword evidence="6" id="KW-0028">Amino-acid biosynthesis</keyword>
<dbReference type="GO" id="GO:0009073">
    <property type="term" value="P:aromatic amino acid family biosynthetic process"/>
    <property type="evidence" value="ECO:0007669"/>
    <property type="project" value="UniProtKB-KW"/>
</dbReference>
<dbReference type="PANTHER" id="PTHR21337">
    <property type="entry name" value="PHOSPHO-2-DEHYDRO-3-DEOXYHEPTONATE ALDOLASE 1, 2"/>
    <property type="match status" value="1"/>
</dbReference>
<feature type="binding site" evidence="5">
    <location>
        <position position="361"/>
    </location>
    <ligand>
        <name>phosphoenolpyruvate</name>
        <dbReference type="ChEBI" id="CHEBI:58702"/>
    </ligand>
</feature>
<keyword evidence="5" id="KW-0464">Manganese</keyword>
<gene>
    <name evidence="8" type="ORF">M427DRAFT_120542</name>
</gene>
<evidence type="ECO:0000256" key="5">
    <source>
        <dbReference type="PIRSR" id="PIRSR602480-1"/>
    </source>
</evidence>
<feature type="binding site" evidence="5">
    <location>
        <position position="496"/>
    </location>
    <ligand>
        <name>Mn(2+)</name>
        <dbReference type="ChEBI" id="CHEBI:29035"/>
    </ligand>
</feature>
<evidence type="ECO:0000256" key="6">
    <source>
        <dbReference type="RuleBase" id="RU363071"/>
    </source>
</evidence>
<sequence length="526" mass="58056">MSPIASPAVSNGVAHPPSSTTASLDAPANGAKHSSKVDWTPSSWRTKTVAQDVHYDDKEKLNEVLDKIGKLPGLVGVGEIEKLRQQLAECAEGKRFLLQGGDCAERFDDCEESHIQNQLKVLLQMSLVIIWGARMPLVRIARMAGQYAKPRSSPIETVPPNHPYNPTAVPLTIPSFRGDNINGPTPTLTSRVPDPSRLLQAYFHSAATMNHIRTVLGEGFADLHRLEGWDLGMEYVVEEGLRADYRRVVTALTDALDFMGTVGADDLTRQSSLSTVEMYISHEGLSLEYEERLTRPATSRFRELNGDPRKRSPAPGSAATQQPGTFYNLGSHFIWLGDRTRQVDGAHVEYFRGIRNPIGIKAGPSMKPKELTSLLEVVDPDRETGRVVLITRFGAGKVEGALEPLVEAVRDGGWKVVWCCDPMHGNTHTTPSGIKTRSYPAIVSELTSTFEVHRKIGSRLTGVHFECTGDSVTECLGGSMDLQVAQLEERYETACDPRLNYEQSLDVAFVIAKHFERERRSQSLSK</sequence>
<comment type="pathway">
    <text evidence="1 6">Metabolic intermediate biosynthesis; chorismate biosynthesis; chorismate from D-erythrose 4-phosphate and phosphoenolpyruvate: step 1/7.</text>
</comment>
<reference evidence="8 9" key="1">
    <citation type="journal article" date="2015" name="Genome Biol. Evol.">
        <title>Phylogenomic analyses indicate that early fungi evolved digesting cell walls of algal ancestors of land plants.</title>
        <authorList>
            <person name="Chang Y."/>
            <person name="Wang S."/>
            <person name="Sekimoto S."/>
            <person name="Aerts A.L."/>
            <person name="Choi C."/>
            <person name="Clum A."/>
            <person name="LaButti K.M."/>
            <person name="Lindquist E.A."/>
            <person name="Yee Ngan C."/>
            <person name="Ohm R.A."/>
            <person name="Salamov A.A."/>
            <person name="Grigoriev I.V."/>
            <person name="Spatafora J.W."/>
            <person name="Berbee M.L."/>
        </authorList>
    </citation>
    <scope>NUCLEOTIDE SEQUENCE [LARGE SCALE GENOMIC DNA]</scope>
    <source>
        <strain evidence="8 9">JEL478</strain>
    </source>
</reference>
<dbReference type="Gene3D" id="3.20.20.70">
    <property type="entry name" value="Aldolase class I"/>
    <property type="match status" value="1"/>
</dbReference>
<evidence type="ECO:0000313" key="9">
    <source>
        <dbReference type="Proteomes" id="UP000070544"/>
    </source>
</evidence>
<feature type="compositionally biased region" description="Basic and acidic residues" evidence="7">
    <location>
        <begin position="298"/>
        <end position="310"/>
    </location>
</feature>
<feature type="binding site" evidence="5">
    <location>
        <position position="142"/>
    </location>
    <ligand>
        <name>phosphoenolpyruvate</name>
        <dbReference type="ChEBI" id="CHEBI:58702"/>
    </ligand>
</feature>
<keyword evidence="5" id="KW-0104">Cadmium</keyword>
<feature type="binding site" evidence="5">
    <location>
        <position position="466"/>
    </location>
    <ligand>
        <name>Mn(2+)</name>
        <dbReference type="ChEBI" id="CHEBI:29035"/>
    </ligand>
</feature>
<keyword evidence="5" id="KW-0170">Cobalt</keyword>
<dbReference type="PANTHER" id="PTHR21337:SF0">
    <property type="entry name" value="PHOSPHO-2-DEHYDRO-3-DEOXYHEPTONATE ALDOLASE"/>
    <property type="match status" value="1"/>
</dbReference>
<keyword evidence="6" id="KW-0057">Aromatic amino acid biosynthesis</keyword>
<protein>
    <recommendedName>
        <fullName evidence="6">Phospho-2-dehydro-3-deoxyheptonate aldolase</fullName>
        <ecNumber evidence="6">2.5.1.54</ecNumber>
    </recommendedName>
</protein>
<dbReference type="InterPro" id="IPR002480">
    <property type="entry name" value="DAHP_synth_2"/>
</dbReference>
<dbReference type="GO" id="GO:0009423">
    <property type="term" value="P:chorismate biosynthetic process"/>
    <property type="evidence" value="ECO:0007669"/>
    <property type="project" value="UniProtKB-UniPathway"/>
</dbReference>
<keyword evidence="3 6" id="KW-0808">Transferase</keyword>
<evidence type="ECO:0000256" key="2">
    <source>
        <dbReference type="ARBA" id="ARBA00008911"/>
    </source>
</evidence>
<feature type="binding site" evidence="5">
    <location>
        <position position="392"/>
    </location>
    <ligand>
        <name>phosphoenolpyruvate</name>
        <dbReference type="ChEBI" id="CHEBI:58702"/>
    </ligand>
</feature>
<evidence type="ECO:0000313" key="8">
    <source>
        <dbReference type="EMBL" id="KXS19629.1"/>
    </source>
</evidence>